<dbReference type="PANTHER" id="PTHR43876">
    <property type="entry name" value="UBIQUINONE BIOSYNTHESIS MONOOXYGENASE COQ6, MITOCHONDRIAL"/>
    <property type="match status" value="1"/>
</dbReference>
<evidence type="ECO:0000256" key="5">
    <source>
        <dbReference type="ARBA" id="ARBA00023002"/>
    </source>
</evidence>
<comment type="caution">
    <text evidence="9">The sequence shown here is derived from an EMBL/GenBank/DDBJ whole genome shotgun (WGS) entry which is preliminary data.</text>
</comment>
<keyword evidence="9" id="KW-0830">Ubiquinone</keyword>
<evidence type="ECO:0000256" key="3">
    <source>
        <dbReference type="ARBA" id="ARBA00022630"/>
    </source>
</evidence>
<keyword evidence="4" id="KW-0274">FAD</keyword>
<protein>
    <submittedName>
        <fullName evidence="9">Ubiquinone biosynthesis monooxygenase</fullName>
    </submittedName>
</protein>
<evidence type="ECO:0000313" key="9">
    <source>
        <dbReference type="EMBL" id="KAL2917277.1"/>
    </source>
</evidence>
<evidence type="ECO:0000256" key="7">
    <source>
        <dbReference type="SAM" id="MobiDB-lite"/>
    </source>
</evidence>
<keyword evidence="3" id="KW-0285">Flavoprotein</keyword>
<dbReference type="InterPro" id="IPR051205">
    <property type="entry name" value="UbiH/COQ6_monooxygenase"/>
</dbReference>
<organism evidence="9 10">
    <name type="scientific">Polyrhizophydium stewartii</name>
    <dbReference type="NCBI Taxonomy" id="2732419"/>
    <lineage>
        <taxon>Eukaryota</taxon>
        <taxon>Fungi</taxon>
        <taxon>Fungi incertae sedis</taxon>
        <taxon>Chytridiomycota</taxon>
        <taxon>Chytridiomycota incertae sedis</taxon>
        <taxon>Chytridiomycetes</taxon>
        <taxon>Rhizophydiales</taxon>
        <taxon>Rhizophydiales incertae sedis</taxon>
        <taxon>Polyrhizophydium</taxon>
    </lineage>
</organism>
<comment type="similarity">
    <text evidence="2">Belongs to the UbiH/COQ6 family.</text>
</comment>
<dbReference type="SUPFAM" id="SSF51905">
    <property type="entry name" value="FAD/NAD(P)-binding domain"/>
    <property type="match status" value="1"/>
</dbReference>
<comment type="cofactor">
    <cofactor evidence="1">
        <name>FAD</name>
        <dbReference type="ChEBI" id="CHEBI:57692"/>
    </cofactor>
</comment>
<dbReference type="NCBIfam" id="TIGR01988">
    <property type="entry name" value="Ubi-OHases"/>
    <property type="match status" value="1"/>
</dbReference>
<dbReference type="PROSITE" id="PS01304">
    <property type="entry name" value="UBIH"/>
    <property type="match status" value="1"/>
</dbReference>
<dbReference type="PANTHER" id="PTHR43876:SF7">
    <property type="entry name" value="UBIQUINONE BIOSYNTHESIS MONOOXYGENASE COQ6, MITOCHONDRIAL"/>
    <property type="match status" value="1"/>
</dbReference>
<evidence type="ECO:0000256" key="2">
    <source>
        <dbReference type="ARBA" id="ARBA00005349"/>
    </source>
</evidence>
<evidence type="ECO:0000259" key="8">
    <source>
        <dbReference type="Pfam" id="PF01494"/>
    </source>
</evidence>
<feature type="compositionally biased region" description="Basic and acidic residues" evidence="7">
    <location>
        <begin position="301"/>
        <end position="314"/>
    </location>
</feature>
<dbReference type="Gene3D" id="3.50.50.60">
    <property type="entry name" value="FAD/NAD(P)-binding domain"/>
    <property type="match status" value="2"/>
</dbReference>
<keyword evidence="10" id="KW-1185">Reference proteome</keyword>
<feature type="domain" description="FAD-binding" evidence="8">
    <location>
        <begin position="46"/>
        <end position="200"/>
    </location>
</feature>
<keyword evidence="6 9" id="KW-0503">Monooxygenase</keyword>
<evidence type="ECO:0000256" key="6">
    <source>
        <dbReference type="ARBA" id="ARBA00023033"/>
    </source>
</evidence>
<dbReference type="Proteomes" id="UP001527925">
    <property type="component" value="Unassembled WGS sequence"/>
</dbReference>
<dbReference type="InterPro" id="IPR018168">
    <property type="entry name" value="Ubi_Hdrlase_CS"/>
</dbReference>
<dbReference type="EMBL" id="JADGIZ020000012">
    <property type="protein sequence ID" value="KAL2917277.1"/>
    <property type="molecule type" value="Genomic_DNA"/>
</dbReference>
<proteinExistence type="inferred from homology"/>
<dbReference type="GO" id="GO:0004497">
    <property type="term" value="F:monooxygenase activity"/>
    <property type="evidence" value="ECO:0007669"/>
    <property type="project" value="UniProtKB-KW"/>
</dbReference>
<evidence type="ECO:0000256" key="1">
    <source>
        <dbReference type="ARBA" id="ARBA00001974"/>
    </source>
</evidence>
<gene>
    <name evidence="9" type="primary">COQ6</name>
    <name evidence="9" type="ORF">HK105_203342</name>
</gene>
<dbReference type="InterPro" id="IPR010971">
    <property type="entry name" value="UbiH/COQ6"/>
</dbReference>
<name>A0ABR4NCP0_9FUNG</name>
<keyword evidence="5" id="KW-0560">Oxidoreductase</keyword>
<dbReference type="InterPro" id="IPR036188">
    <property type="entry name" value="FAD/NAD-bd_sf"/>
</dbReference>
<sequence length="448" mass="46610">MRCAPGGLTRCDATSAKSPFLANKTIALIEAGDLMRTPALESGTFANRASSITPGSARFLQGLGVWDAIEPKQAYTRMVVWDSESDGRVDFDAYSHGAGAAAMPEGHGPAIAWMVQNHLIQHQLAECVARTPSIVLFNESKVHSIVRSESSGLPVVSLDRGEPIECQLLVGADGLHSKVREYAGIESIGWDYDQHGIVATLAVEDDGTGNDTAWQRFLPTGPIALLPDVQQLAPGYSSLVWSTKPAIAAKLTKAAPEVFVELVNAAFHNPVADIDFLGSQVQADGSIADGVDIAGEASWGRERARGQDSGERMPPRVVGVQPKSRAPFPLRLRNSTSYVYERTALIGDAAHTTHPLAGQGLNLGLADARALAASVSDAAQAGGDVGGADALGAYAAARFASGAAMLAAADGTSRVFGGLVPSQLRGIGMRLVNGSARAKALLAAVASA</sequence>
<reference evidence="9 10" key="1">
    <citation type="submission" date="2023-09" db="EMBL/GenBank/DDBJ databases">
        <title>Pangenome analysis of Batrachochytrium dendrobatidis and related Chytrids.</title>
        <authorList>
            <person name="Yacoub M.N."/>
            <person name="Stajich J.E."/>
            <person name="James T.Y."/>
        </authorList>
    </citation>
    <scope>NUCLEOTIDE SEQUENCE [LARGE SCALE GENOMIC DNA]</scope>
    <source>
        <strain evidence="9 10">JEL0888</strain>
    </source>
</reference>
<evidence type="ECO:0000256" key="4">
    <source>
        <dbReference type="ARBA" id="ARBA00022827"/>
    </source>
</evidence>
<feature type="region of interest" description="Disordered" evidence="7">
    <location>
        <begin position="301"/>
        <end position="320"/>
    </location>
</feature>
<accession>A0ABR4NCP0</accession>
<evidence type="ECO:0000313" key="10">
    <source>
        <dbReference type="Proteomes" id="UP001527925"/>
    </source>
</evidence>
<dbReference type="Pfam" id="PF01494">
    <property type="entry name" value="FAD_binding_3"/>
    <property type="match status" value="2"/>
</dbReference>
<dbReference type="InterPro" id="IPR002938">
    <property type="entry name" value="FAD-bd"/>
</dbReference>
<feature type="domain" description="FAD-binding" evidence="8">
    <location>
        <begin position="319"/>
        <end position="405"/>
    </location>
</feature>